<accession>A0AAU9ALH7</accession>
<reference evidence="1 2" key="1">
    <citation type="journal article" date="2017" name="DNA Res.">
        <title>Complete genome sequence and expression profile of the commercial lytic enzyme producer Lysobacter enzymogenes M497-1.</title>
        <authorList>
            <person name="Takami H."/>
            <person name="Toyoda A."/>
            <person name="Uchiyama I."/>
            <person name="Itoh T."/>
            <person name="Takaki Y."/>
            <person name="Arai W."/>
            <person name="Nishi S."/>
            <person name="Kawai M."/>
            <person name="Shinya K."/>
            <person name="Ikeda H."/>
        </authorList>
    </citation>
    <scope>NUCLEOTIDE SEQUENCE [LARGE SCALE GENOMIC DNA]</scope>
    <source>
        <strain evidence="1 2">M497-1</strain>
    </source>
</reference>
<dbReference type="RefSeq" id="WP_145960162.1">
    <property type="nucleotide sequence ID" value="NZ_AP014940.1"/>
</dbReference>
<gene>
    <name evidence="1" type="ORF">LEN_3924</name>
</gene>
<proteinExistence type="predicted"/>
<dbReference type="Proteomes" id="UP000218824">
    <property type="component" value="Chromosome"/>
</dbReference>
<dbReference type="AlphaFoldDB" id="A0AAU9ALH7"/>
<dbReference type="KEGG" id="lem:LEN_3924"/>
<sequence length="166" mass="19589">MDEHFAVNFFNNLGLTIWRSQGYTRGHWNIAPSGSDVEPKHFPSLRSLCSWWFMGIHLAIHCELFAQAHVELWRRHSHRRGAIHRWIQSHGEESLDQEALWEVRSLMDNVNTAIKTRASEFVHLLWDRPQPCVRSITRELLIAEERKLLAEATQICRPEFSARRRI</sequence>
<dbReference type="EMBL" id="AP014940">
    <property type="protein sequence ID" value="BAV99411.1"/>
    <property type="molecule type" value="Genomic_DNA"/>
</dbReference>
<evidence type="ECO:0000313" key="2">
    <source>
        <dbReference type="Proteomes" id="UP000218824"/>
    </source>
</evidence>
<evidence type="ECO:0000313" key="1">
    <source>
        <dbReference type="EMBL" id="BAV99411.1"/>
    </source>
</evidence>
<dbReference type="GeneID" id="83066730"/>
<protein>
    <submittedName>
        <fullName evidence="1">Uncharacterized protein</fullName>
    </submittedName>
</protein>
<organism evidence="1 2">
    <name type="scientific">Lysobacter enzymogenes</name>
    <dbReference type="NCBI Taxonomy" id="69"/>
    <lineage>
        <taxon>Bacteria</taxon>
        <taxon>Pseudomonadati</taxon>
        <taxon>Pseudomonadota</taxon>
        <taxon>Gammaproteobacteria</taxon>
        <taxon>Lysobacterales</taxon>
        <taxon>Lysobacteraceae</taxon>
        <taxon>Lysobacter</taxon>
    </lineage>
</organism>
<name>A0AAU9ALH7_LYSEN</name>